<keyword evidence="1" id="KW-0175">Coiled coil</keyword>
<proteinExistence type="predicted"/>
<accession>A0A923LZ29</accession>
<dbReference type="Proteomes" id="UP000606499">
    <property type="component" value="Unassembled WGS sequence"/>
</dbReference>
<sequence length="322" mass="37123">MTNNTNGFMVVQNSTDESRLLGKFLYYSLADVLVEQRDFERICAALGFPYAGRRISEVDAFRNATGRVTRRTVSGSGGAQEIFRIYCRDNQRDGNLYSRELVRETVGLRTNRYEKLANVCYDSGAGMMYHDTVQGDPLLDVDQLCTDMEQKFGVFRNCLGRSQIDTVLLHYLKALDALPVSVYGRLYFIPRDKMHQVGLFEDLIEQLNHANRNDKALVVNSFFVADDAKQREKMAGEFYALARREAQEYQEKAAYLIDSGCQSAAIMERWIRRIEDLKEKKQRYEALFQKELTETDEEFNSLQLYQQELQIRAQGIRALKAA</sequence>
<evidence type="ECO:0000256" key="1">
    <source>
        <dbReference type="SAM" id="Coils"/>
    </source>
</evidence>
<dbReference type="InterPro" id="IPR046632">
    <property type="entry name" value="DUF6744"/>
</dbReference>
<comment type="caution">
    <text evidence="2">The sequence shown here is derived from an EMBL/GenBank/DDBJ whole genome shotgun (WGS) entry which is preliminary data.</text>
</comment>
<protein>
    <submittedName>
        <fullName evidence="2">Uncharacterized protein</fullName>
    </submittedName>
</protein>
<organism evidence="2 3">
    <name type="scientific">Agathobaculum faecis</name>
    <dbReference type="NCBI Taxonomy" id="2763013"/>
    <lineage>
        <taxon>Bacteria</taxon>
        <taxon>Bacillati</taxon>
        <taxon>Bacillota</taxon>
        <taxon>Clostridia</taxon>
        <taxon>Eubacteriales</taxon>
        <taxon>Butyricicoccaceae</taxon>
        <taxon>Agathobaculum</taxon>
    </lineage>
</organism>
<name>A0A923LZ29_9FIRM</name>
<dbReference type="AlphaFoldDB" id="A0A923LZ29"/>
<dbReference type="RefSeq" id="WP_054327051.1">
    <property type="nucleotide sequence ID" value="NZ_JACOPL010000019.1"/>
</dbReference>
<evidence type="ECO:0000313" key="2">
    <source>
        <dbReference type="EMBL" id="MBC5726574.1"/>
    </source>
</evidence>
<dbReference type="EMBL" id="JACOPL010000019">
    <property type="protein sequence ID" value="MBC5726574.1"/>
    <property type="molecule type" value="Genomic_DNA"/>
</dbReference>
<keyword evidence="3" id="KW-1185">Reference proteome</keyword>
<dbReference type="Pfam" id="PF20529">
    <property type="entry name" value="DUF6744"/>
    <property type="match status" value="1"/>
</dbReference>
<evidence type="ECO:0000313" key="3">
    <source>
        <dbReference type="Proteomes" id="UP000606499"/>
    </source>
</evidence>
<feature type="coiled-coil region" evidence="1">
    <location>
        <begin position="267"/>
        <end position="294"/>
    </location>
</feature>
<reference evidence="2" key="1">
    <citation type="submission" date="2020-08" db="EMBL/GenBank/DDBJ databases">
        <title>Genome public.</title>
        <authorList>
            <person name="Liu C."/>
            <person name="Sun Q."/>
        </authorList>
    </citation>
    <scope>NUCLEOTIDE SEQUENCE</scope>
    <source>
        <strain evidence="2">NSJ-28</strain>
    </source>
</reference>
<gene>
    <name evidence="2" type="ORF">H8S45_14055</name>
</gene>